<name>A0A158DU47_9BURK</name>
<dbReference type="AlphaFoldDB" id="A0A158DU47"/>
<dbReference type="EMBL" id="FCOE02000049">
    <property type="protein sequence ID" value="SAK98098.1"/>
    <property type="molecule type" value="Genomic_DNA"/>
</dbReference>
<comment type="caution">
    <text evidence="1">The sequence shown here is derived from an EMBL/GenBank/DDBJ whole genome shotgun (WGS) entry which is preliminary data.</text>
</comment>
<protein>
    <submittedName>
        <fullName evidence="1">Uncharacterized protein</fullName>
    </submittedName>
</protein>
<reference evidence="1" key="1">
    <citation type="submission" date="2016-01" db="EMBL/GenBank/DDBJ databases">
        <authorList>
            <person name="Peeters C."/>
        </authorList>
    </citation>
    <scope>NUCLEOTIDE SEQUENCE [LARGE SCALE GENOMIC DNA]</scope>
    <source>
        <strain evidence="1">LMG 29323</strain>
    </source>
</reference>
<gene>
    <name evidence="1" type="ORF">AWB80_07460</name>
</gene>
<dbReference type="SUPFAM" id="SSF46785">
    <property type="entry name" value="Winged helix' DNA-binding domain"/>
    <property type="match status" value="1"/>
</dbReference>
<organism evidence="1 2">
    <name type="scientific">Caballeronia pedi</name>
    <dbReference type="NCBI Taxonomy" id="1777141"/>
    <lineage>
        <taxon>Bacteria</taxon>
        <taxon>Pseudomonadati</taxon>
        <taxon>Pseudomonadota</taxon>
        <taxon>Betaproteobacteria</taxon>
        <taxon>Burkholderiales</taxon>
        <taxon>Burkholderiaceae</taxon>
        <taxon>Caballeronia</taxon>
    </lineage>
</organism>
<evidence type="ECO:0000313" key="2">
    <source>
        <dbReference type="Proteomes" id="UP000054911"/>
    </source>
</evidence>
<dbReference type="InterPro" id="IPR036388">
    <property type="entry name" value="WH-like_DNA-bd_sf"/>
</dbReference>
<dbReference type="STRING" id="1777141.AWB80_07460"/>
<dbReference type="InterPro" id="IPR036390">
    <property type="entry name" value="WH_DNA-bd_sf"/>
</dbReference>
<proteinExistence type="predicted"/>
<accession>A0A158DU47</accession>
<dbReference type="Proteomes" id="UP000054911">
    <property type="component" value="Unassembled WGS sequence"/>
</dbReference>
<dbReference type="Gene3D" id="1.10.10.10">
    <property type="entry name" value="Winged helix-like DNA-binding domain superfamily/Winged helix DNA-binding domain"/>
    <property type="match status" value="1"/>
</dbReference>
<evidence type="ECO:0000313" key="1">
    <source>
        <dbReference type="EMBL" id="SAK98098.1"/>
    </source>
</evidence>
<sequence>MLESHDEWQFSEYGPAPYSATTIAQEIGGSAQSVARTLRGMLREGLVFAVRDREHVWNAIARDHIPMTVTAYFSVRTMHADIAAAERWMDGKAARAAEAGEAIMRVFSGQLRPPTLPSNTEKSRS</sequence>
<keyword evidence="2" id="KW-1185">Reference proteome</keyword>